<dbReference type="InterPro" id="IPR036249">
    <property type="entry name" value="Thioredoxin-like_sf"/>
</dbReference>
<dbReference type="EMBL" id="QICN01000001">
    <property type="protein sequence ID" value="PXV71150.1"/>
    <property type="molecule type" value="Genomic_DNA"/>
</dbReference>
<accession>A0A318EGT5</accession>
<dbReference type="InterPro" id="IPR036282">
    <property type="entry name" value="Glutathione-S-Trfase_C_sf"/>
</dbReference>
<feature type="domain" description="GST N-terminal" evidence="1">
    <location>
        <begin position="1"/>
        <end position="80"/>
    </location>
</feature>
<dbReference type="Gene3D" id="1.20.1050.10">
    <property type="match status" value="1"/>
</dbReference>
<dbReference type="GO" id="GO:0005737">
    <property type="term" value="C:cytoplasm"/>
    <property type="evidence" value="ECO:0007669"/>
    <property type="project" value="TreeGrafter"/>
</dbReference>
<proteinExistence type="predicted"/>
<dbReference type="OrthoDB" id="8634103at2"/>
<dbReference type="Gene3D" id="3.40.30.10">
    <property type="entry name" value="Glutaredoxin"/>
    <property type="match status" value="1"/>
</dbReference>
<comment type="caution">
    <text evidence="2">The sequence shown here is derived from an EMBL/GenBank/DDBJ whole genome shotgun (WGS) entry which is preliminary data.</text>
</comment>
<dbReference type="InterPro" id="IPR004045">
    <property type="entry name" value="Glutathione_S-Trfase_N"/>
</dbReference>
<dbReference type="CDD" id="cd03049">
    <property type="entry name" value="GST_N_3"/>
    <property type="match status" value="1"/>
</dbReference>
<reference evidence="2 3" key="1">
    <citation type="submission" date="2018-04" db="EMBL/GenBank/DDBJ databases">
        <title>Genomic Encyclopedia of Type Strains, Phase IV (KMG-IV): sequencing the most valuable type-strain genomes for metagenomic binning, comparative biology and taxonomic classification.</title>
        <authorList>
            <person name="Goeker M."/>
        </authorList>
    </citation>
    <scope>NUCLEOTIDE SEQUENCE [LARGE SCALE GENOMIC DNA]</scope>
    <source>
        <strain evidence="2 3">DSM 104150</strain>
    </source>
</reference>
<dbReference type="RefSeq" id="WP_110263294.1">
    <property type="nucleotide sequence ID" value="NZ_CAWNXA010000001.1"/>
</dbReference>
<evidence type="ECO:0000313" key="2">
    <source>
        <dbReference type="EMBL" id="PXV71150.1"/>
    </source>
</evidence>
<evidence type="ECO:0000313" key="3">
    <source>
        <dbReference type="Proteomes" id="UP000248330"/>
    </source>
</evidence>
<dbReference type="PANTHER" id="PTHR43968">
    <property type="match status" value="1"/>
</dbReference>
<gene>
    <name evidence="2" type="ORF">C8D93_101191</name>
</gene>
<dbReference type="GO" id="GO:0016740">
    <property type="term" value="F:transferase activity"/>
    <property type="evidence" value="ECO:0007669"/>
    <property type="project" value="UniProtKB-KW"/>
</dbReference>
<dbReference type="SUPFAM" id="SSF47616">
    <property type="entry name" value="GST C-terminal domain-like"/>
    <property type="match status" value="1"/>
</dbReference>
<dbReference type="CDD" id="cd03205">
    <property type="entry name" value="GST_C_6"/>
    <property type="match status" value="1"/>
</dbReference>
<dbReference type="InterPro" id="IPR050983">
    <property type="entry name" value="GST_Omega/HSP26"/>
</dbReference>
<keyword evidence="3" id="KW-1185">Reference proteome</keyword>
<dbReference type="SUPFAM" id="SSF52833">
    <property type="entry name" value="Thioredoxin-like"/>
    <property type="match status" value="1"/>
</dbReference>
<dbReference type="AlphaFoldDB" id="A0A318EGT5"/>
<dbReference type="PANTHER" id="PTHR43968:SF6">
    <property type="entry name" value="GLUTATHIONE S-TRANSFERASE OMEGA"/>
    <property type="match status" value="1"/>
</dbReference>
<keyword evidence="2" id="KW-0808">Transferase</keyword>
<dbReference type="Pfam" id="PF13417">
    <property type="entry name" value="GST_N_3"/>
    <property type="match status" value="1"/>
</dbReference>
<name>A0A318EGT5_9GAMM</name>
<dbReference type="Proteomes" id="UP000248330">
    <property type="component" value="Unassembled WGS sequence"/>
</dbReference>
<sequence length="201" mass="22436">MRLYCSPTSPYSRKVRVALLEQGIGESVELVMTDPFDPPPELLAANPMSKIPTLVTDRGEALPDSNLILEYLQARHGGLAPLPRGRRRWAALRLQRIAEGVIDAAVATVYERRRPESIVYIPFLDRQALAIRRAIELLELENGALSRDEVGVLEITAAVALSYLDFRLPYVEWRHTGVALGEWHAQFAQRPSMIETAPPTG</sequence>
<evidence type="ECO:0000259" key="1">
    <source>
        <dbReference type="PROSITE" id="PS50404"/>
    </source>
</evidence>
<dbReference type="PROSITE" id="PS50404">
    <property type="entry name" value="GST_NTER"/>
    <property type="match status" value="1"/>
</dbReference>
<protein>
    <submittedName>
        <fullName evidence="2">Glutathione S-transferase</fullName>
    </submittedName>
</protein>
<organism evidence="2 3">
    <name type="scientific">Sinimarinibacterium flocculans</name>
    <dbReference type="NCBI Taxonomy" id="985250"/>
    <lineage>
        <taxon>Bacteria</taxon>
        <taxon>Pseudomonadati</taxon>
        <taxon>Pseudomonadota</taxon>
        <taxon>Gammaproteobacteria</taxon>
        <taxon>Nevskiales</taxon>
        <taxon>Nevskiaceae</taxon>
        <taxon>Sinimarinibacterium</taxon>
    </lineage>
</organism>